<proteinExistence type="predicted"/>
<keyword evidence="3" id="KW-1185">Reference proteome</keyword>
<evidence type="ECO:0000313" key="2">
    <source>
        <dbReference type="EMBL" id="NEU71762.1"/>
    </source>
</evidence>
<dbReference type="Proteomes" id="UP000031549">
    <property type="component" value="Unassembled WGS sequence"/>
</dbReference>
<sequence>MDSQENTITGQTCPVLTKVWYVFLCYWQVCTSFFLLVTAPVLVLVLQTMKLIADNFQAKVSFVQSELGVGSVFLVKFDLRENHKRQATGRFPDFYPLVL</sequence>
<name>A0A846H2X9_9CYAN</name>
<dbReference type="RefSeq" id="WP_039744610.1">
    <property type="nucleotide sequence ID" value="NZ_JTCM02000005.1"/>
</dbReference>
<gene>
    <name evidence="2" type="ORF">PI95_003980</name>
</gene>
<accession>A0A846H2X9</accession>
<keyword evidence="1" id="KW-1133">Transmembrane helix</keyword>
<dbReference type="EMBL" id="JTCM02000005">
    <property type="protein sequence ID" value="NEU71762.1"/>
    <property type="molecule type" value="Genomic_DNA"/>
</dbReference>
<feature type="transmembrane region" description="Helical" evidence="1">
    <location>
        <begin position="20"/>
        <end position="46"/>
    </location>
</feature>
<keyword evidence="1" id="KW-0472">Membrane</keyword>
<reference evidence="2 3" key="1">
    <citation type="journal article" date="2015" name="Genome Announc.">
        <title>Draft Genome Sequence of Cyanobacterium Hassallia byssoidea Strain VB512170, Isolated from Monuments in India.</title>
        <authorList>
            <person name="Singh D."/>
            <person name="Chandrababunaidu M.M."/>
            <person name="Panda A."/>
            <person name="Sen D."/>
            <person name="Bhattacharyya S."/>
            <person name="Adhikary S.P."/>
            <person name="Tripathy S."/>
        </authorList>
    </citation>
    <scope>NUCLEOTIDE SEQUENCE [LARGE SCALE GENOMIC DNA]</scope>
    <source>
        <strain evidence="2 3">VB512170</strain>
    </source>
</reference>
<evidence type="ECO:0000313" key="3">
    <source>
        <dbReference type="Proteomes" id="UP000031549"/>
    </source>
</evidence>
<dbReference type="AlphaFoldDB" id="A0A846H2X9"/>
<organism evidence="2 3">
    <name type="scientific">Hassallia byssoidea VB512170</name>
    <dbReference type="NCBI Taxonomy" id="1304833"/>
    <lineage>
        <taxon>Bacteria</taxon>
        <taxon>Bacillati</taxon>
        <taxon>Cyanobacteriota</taxon>
        <taxon>Cyanophyceae</taxon>
        <taxon>Nostocales</taxon>
        <taxon>Tolypothrichaceae</taxon>
        <taxon>Hassallia</taxon>
    </lineage>
</organism>
<protein>
    <submittedName>
        <fullName evidence="2">Uncharacterized protein</fullName>
    </submittedName>
</protein>
<comment type="caution">
    <text evidence="2">The sequence shown here is derived from an EMBL/GenBank/DDBJ whole genome shotgun (WGS) entry which is preliminary data.</text>
</comment>
<keyword evidence="1" id="KW-0812">Transmembrane</keyword>
<evidence type="ECO:0000256" key="1">
    <source>
        <dbReference type="SAM" id="Phobius"/>
    </source>
</evidence>